<dbReference type="NCBIfam" id="TIGR04416">
    <property type="entry name" value="group_II_RT_mat"/>
    <property type="match status" value="1"/>
</dbReference>
<dbReference type="Pfam" id="PF08388">
    <property type="entry name" value="GIIM"/>
    <property type="match status" value="1"/>
</dbReference>
<dbReference type="InterPro" id="IPR051083">
    <property type="entry name" value="GrpII_Intron_Splice-Mob/Def"/>
</dbReference>
<reference evidence="13" key="1">
    <citation type="journal article" date="2019" name="Int. J. Syst. Evol. Microbiol.">
        <title>The Global Catalogue of Microorganisms (GCM) 10K type strain sequencing project: providing services to taxonomists for standard genome sequencing and annotation.</title>
        <authorList>
            <consortium name="The Broad Institute Genomics Platform"/>
            <consortium name="The Broad Institute Genome Sequencing Center for Infectious Disease"/>
            <person name="Wu L."/>
            <person name="Ma J."/>
        </authorList>
    </citation>
    <scope>NUCLEOTIDE SEQUENCE [LARGE SCALE GENOMIC DNA]</scope>
    <source>
        <strain evidence="13">JCM 16374</strain>
    </source>
</reference>
<evidence type="ECO:0000313" key="12">
    <source>
        <dbReference type="EMBL" id="GAA2689400.1"/>
    </source>
</evidence>
<dbReference type="InterPro" id="IPR043128">
    <property type="entry name" value="Rev_trsase/Diguanyl_cyclase"/>
</dbReference>
<dbReference type="InterPro" id="IPR030931">
    <property type="entry name" value="Group_II_RT_mat"/>
</dbReference>
<evidence type="ECO:0000256" key="4">
    <source>
        <dbReference type="ARBA" id="ARBA00022723"/>
    </source>
</evidence>
<dbReference type="InterPro" id="IPR013597">
    <property type="entry name" value="Mat_intron_G2"/>
</dbReference>
<keyword evidence="7" id="KW-0051">Antiviral defense</keyword>
<dbReference type="SUPFAM" id="SSF56672">
    <property type="entry name" value="DNA/RNA polymerases"/>
    <property type="match status" value="1"/>
</dbReference>
<comment type="catalytic activity">
    <reaction evidence="10">
        <text>DNA(n) + a 2'-deoxyribonucleoside 5'-triphosphate = DNA(n+1) + diphosphate</text>
        <dbReference type="Rhea" id="RHEA:22508"/>
        <dbReference type="Rhea" id="RHEA-COMP:17339"/>
        <dbReference type="Rhea" id="RHEA-COMP:17340"/>
        <dbReference type="ChEBI" id="CHEBI:33019"/>
        <dbReference type="ChEBI" id="CHEBI:61560"/>
        <dbReference type="ChEBI" id="CHEBI:173112"/>
        <dbReference type="EC" id="2.7.7.49"/>
    </reaction>
</comment>
<dbReference type="GO" id="GO:0003964">
    <property type="term" value="F:RNA-directed DNA polymerase activity"/>
    <property type="evidence" value="ECO:0007669"/>
    <property type="project" value="UniProtKB-KW"/>
</dbReference>
<comment type="function">
    <text evidence="8">Poorly processive, error-prone DNA polymerase involved in untargeted mutagenesis. Copies undamaged DNA at stalled replication forks, which arise in vivo from mismatched or misaligned primer ends. These misaligned primers can be extended by PolIV. Exhibits no 3'-5' exonuclease (proofreading) activity. May be involved in translesional synthesis, in conjunction with the beta clamp from PolIII.</text>
</comment>
<gene>
    <name evidence="12" type="primary">ltrA</name>
    <name evidence="12" type="ORF">GCM10009864_74210</name>
</gene>
<dbReference type="InterPro" id="IPR000123">
    <property type="entry name" value="Reverse_transcriptase_msDNA"/>
</dbReference>
<dbReference type="PANTHER" id="PTHR34047:SF3">
    <property type="entry name" value="BLR2052 PROTEIN"/>
    <property type="match status" value="1"/>
</dbReference>
<keyword evidence="2" id="KW-0808">Transferase</keyword>
<keyword evidence="13" id="KW-1185">Reference proteome</keyword>
<comment type="similarity">
    <text evidence="9">Belongs to the bacterial reverse transcriptase family.</text>
</comment>
<evidence type="ECO:0000256" key="7">
    <source>
        <dbReference type="ARBA" id="ARBA00023118"/>
    </source>
</evidence>
<dbReference type="Gene3D" id="3.30.70.270">
    <property type="match status" value="1"/>
</dbReference>
<keyword evidence="4" id="KW-0479">Metal-binding</keyword>
<evidence type="ECO:0000256" key="8">
    <source>
        <dbReference type="ARBA" id="ARBA00025589"/>
    </source>
</evidence>
<dbReference type="EMBL" id="BAAARK010000048">
    <property type="protein sequence ID" value="GAA2689400.1"/>
    <property type="molecule type" value="Genomic_DNA"/>
</dbReference>
<dbReference type="PROSITE" id="PS50878">
    <property type="entry name" value="RT_POL"/>
    <property type="match status" value="1"/>
</dbReference>
<evidence type="ECO:0000256" key="1">
    <source>
        <dbReference type="ARBA" id="ARBA00012493"/>
    </source>
</evidence>
<dbReference type="RefSeq" id="WP_344583980.1">
    <property type="nucleotide sequence ID" value="NZ_BAAARK010000048.1"/>
</dbReference>
<evidence type="ECO:0000259" key="11">
    <source>
        <dbReference type="PROSITE" id="PS50878"/>
    </source>
</evidence>
<keyword evidence="5" id="KW-0460">Magnesium</keyword>
<evidence type="ECO:0000256" key="5">
    <source>
        <dbReference type="ARBA" id="ARBA00022842"/>
    </source>
</evidence>
<accession>A0ABP6FFT7</accession>
<evidence type="ECO:0000313" key="13">
    <source>
        <dbReference type="Proteomes" id="UP001500994"/>
    </source>
</evidence>
<dbReference type="CDD" id="cd01651">
    <property type="entry name" value="RT_G2_intron"/>
    <property type="match status" value="1"/>
</dbReference>
<dbReference type="Pfam" id="PF00078">
    <property type="entry name" value="RVT_1"/>
    <property type="match status" value="1"/>
</dbReference>
<sequence>MNKLKAPDKPFEISKRAVWEAWEKVKANKGAPGVDGQTIAEFESDLKNNLYKIWNRMSSGSYFPPPVRAVEIEKAHGGGTRILGVPSVADRIAQTVVAQELERKVELIFHPDSYGYRPERSALDAVAACRQRCWRTDWVIDLDIRKFFDTVPWDLVVKAVEANTELPWVVLYVKRWLKAPLMLPDGSLQVRDRGTPQGSAVSPVLANLFLHYAFDAWLARMFPGVAFERYVDDAVVHCVSKAQAHHVLAALRERMNEVGLELHPDKTRIVYCKDSNRRGSHEHTAFTFLGFTFRARQVRLKTGKMFTGFNPAISNDALNKISKRVRSWQLHLHTEVSETDLARLINPVVRGWVNYYGAFYRSALYPLLGRINAYLMRWIRKKYKRLRGRKKAQTAWNRTVIQRPRFFAHWAWVSTVPVVW</sequence>
<protein>
    <recommendedName>
        <fullName evidence="1">RNA-directed DNA polymerase</fullName>
        <ecNumber evidence="1">2.7.7.49</ecNumber>
    </recommendedName>
</protein>
<dbReference type="Proteomes" id="UP001500994">
    <property type="component" value="Unassembled WGS sequence"/>
</dbReference>
<evidence type="ECO:0000256" key="10">
    <source>
        <dbReference type="ARBA" id="ARBA00048173"/>
    </source>
</evidence>
<dbReference type="EC" id="2.7.7.49" evidence="1"/>
<dbReference type="PRINTS" id="PR00866">
    <property type="entry name" value="RNADNAPOLMS"/>
</dbReference>
<proteinExistence type="inferred from homology"/>
<comment type="caution">
    <text evidence="12">The sequence shown here is derived from an EMBL/GenBank/DDBJ whole genome shotgun (WGS) entry which is preliminary data.</text>
</comment>
<dbReference type="InterPro" id="IPR043502">
    <property type="entry name" value="DNA/RNA_pol_sf"/>
</dbReference>
<keyword evidence="3" id="KW-0548">Nucleotidyltransferase</keyword>
<evidence type="ECO:0000256" key="9">
    <source>
        <dbReference type="ARBA" id="ARBA00034120"/>
    </source>
</evidence>
<organism evidence="12 13">
    <name type="scientific">Streptomyces lunalinharesii</name>
    <dbReference type="NCBI Taxonomy" id="333384"/>
    <lineage>
        <taxon>Bacteria</taxon>
        <taxon>Bacillati</taxon>
        <taxon>Actinomycetota</taxon>
        <taxon>Actinomycetes</taxon>
        <taxon>Kitasatosporales</taxon>
        <taxon>Streptomycetaceae</taxon>
        <taxon>Streptomyces</taxon>
    </lineage>
</organism>
<evidence type="ECO:0000256" key="3">
    <source>
        <dbReference type="ARBA" id="ARBA00022695"/>
    </source>
</evidence>
<name>A0ABP6FFT7_9ACTN</name>
<evidence type="ECO:0000256" key="6">
    <source>
        <dbReference type="ARBA" id="ARBA00022918"/>
    </source>
</evidence>
<keyword evidence="6 12" id="KW-0695">RNA-directed DNA polymerase</keyword>
<feature type="domain" description="Reverse transcriptase" evidence="11">
    <location>
        <begin position="53"/>
        <end position="293"/>
    </location>
</feature>
<dbReference type="InterPro" id="IPR000477">
    <property type="entry name" value="RT_dom"/>
</dbReference>
<evidence type="ECO:0000256" key="2">
    <source>
        <dbReference type="ARBA" id="ARBA00022679"/>
    </source>
</evidence>
<dbReference type="PANTHER" id="PTHR34047">
    <property type="entry name" value="NUCLEAR INTRON MATURASE 1, MITOCHONDRIAL-RELATED"/>
    <property type="match status" value="1"/>
</dbReference>